<organism evidence="2 3">
    <name type="scientific">Terriglobus roseus</name>
    <dbReference type="NCBI Taxonomy" id="392734"/>
    <lineage>
        <taxon>Bacteria</taxon>
        <taxon>Pseudomonadati</taxon>
        <taxon>Acidobacteriota</taxon>
        <taxon>Terriglobia</taxon>
        <taxon>Terriglobales</taxon>
        <taxon>Acidobacteriaceae</taxon>
        <taxon>Terriglobus</taxon>
    </lineage>
</organism>
<evidence type="ECO:0000313" key="2">
    <source>
        <dbReference type="EMBL" id="SDF71451.1"/>
    </source>
</evidence>
<dbReference type="Proteomes" id="UP000182427">
    <property type="component" value="Chromosome I"/>
</dbReference>
<dbReference type="RefSeq" id="WP_083345927.1">
    <property type="nucleotide sequence ID" value="NZ_LT629690.1"/>
</dbReference>
<sequence length="100" mass="11233">MNTSLKVGLAAALIGTAFAPSLAGAQVYVRVGPPRPIYERRPPPPRPGWAWQAGYHRWDGRRYVWVPGAYVAPPRPGGVWIAGSWVHGPRGYYYRNGYWR</sequence>
<reference evidence="3" key="1">
    <citation type="submission" date="2016-10" db="EMBL/GenBank/DDBJ databases">
        <authorList>
            <person name="Varghese N."/>
            <person name="Submissions S."/>
        </authorList>
    </citation>
    <scope>NUCLEOTIDE SEQUENCE [LARGE SCALE GENOMIC DNA]</scope>
    <source>
        <strain evidence="3">GAS232</strain>
    </source>
</reference>
<gene>
    <name evidence="2" type="ORF">SAMN05444167_3086</name>
</gene>
<evidence type="ECO:0000313" key="3">
    <source>
        <dbReference type="Proteomes" id="UP000182427"/>
    </source>
</evidence>
<proteinExistence type="predicted"/>
<protein>
    <submittedName>
        <fullName evidence="2">YXWGXW repeat-containing protein</fullName>
    </submittedName>
</protein>
<dbReference type="EMBL" id="LT629690">
    <property type="protein sequence ID" value="SDF71451.1"/>
    <property type="molecule type" value="Genomic_DNA"/>
</dbReference>
<keyword evidence="1" id="KW-0732">Signal</keyword>
<evidence type="ECO:0000256" key="1">
    <source>
        <dbReference type="SAM" id="SignalP"/>
    </source>
</evidence>
<dbReference type="AlphaFoldDB" id="A0A1G7NBZ3"/>
<feature type="chain" id="PRO_5009242076" evidence="1">
    <location>
        <begin position="26"/>
        <end position="100"/>
    </location>
</feature>
<name>A0A1G7NBZ3_9BACT</name>
<dbReference type="OrthoDB" id="121499at2"/>
<feature type="signal peptide" evidence="1">
    <location>
        <begin position="1"/>
        <end position="25"/>
    </location>
</feature>
<accession>A0A1G7NBZ3</accession>
<keyword evidence="3" id="KW-1185">Reference proteome</keyword>